<organism evidence="2 3">
    <name type="scientific">Cucurbitaria berberidis CBS 394.84</name>
    <dbReference type="NCBI Taxonomy" id="1168544"/>
    <lineage>
        <taxon>Eukaryota</taxon>
        <taxon>Fungi</taxon>
        <taxon>Dikarya</taxon>
        <taxon>Ascomycota</taxon>
        <taxon>Pezizomycotina</taxon>
        <taxon>Dothideomycetes</taxon>
        <taxon>Pleosporomycetidae</taxon>
        <taxon>Pleosporales</taxon>
        <taxon>Pleosporineae</taxon>
        <taxon>Cucurbitariaceae</taxon>
        <taxon>Cucurbitaria</taxon>
    </lineage>
</organism>
<dbReference type="AlphaFoldDB" id="A0A9P4LC70"/>
<gene>
    <name evidence="2" type="ORF">K460DRAFT_330655</name>
</gene>
<feature type="compositionally biased region" description="Polar residues" evidence="1">
    <location>
        <begin position="7"/>
        <end position="30"/>
    </location>
</feature>
<dbReference type="EMBL" id="ML976615">
    <property type="protein sequence ID" value="KAF1849067.1"/>
    <property type="molecule type" value="Genomic_DNA"/>
</dbReference>
<name>A0A9P4LC70_9PLEO</name>
<evidence type="ECO:0008006" key="4">
    <source>
        <dbReference type="Google" id="ProtNLM"/>
    </source>
</evidence>
<evidence type="ECO:0000313" key="3">
    <source>
        <dbReference type="Proteomes" id="UP000800039"/>
    </source>
</evidence>
<dbReference type="RefSeq" id="XP_040791630.1">
    <property type="nucleotide sequence ID" value="XM_040930781.1"/>
</dbReference>
<dbReference type="InterPro" id="IPR011333">
    <property type="entry name" value="SKP1/BTB/POZ_sf"/>
</dbReference>
<reference evidence="2" key="1">
    <citation type="submission" date="2020-01" db="EMBL/GenBank/DDBJ databases">
        <authorList>
            <consortium name="DOE Joint Genome Institute"/>
            <person name="Haridas S."/>
            <person name="Albert R."/>
            <person name="Binder M."/>
            <person name="Bloem J."/>
            <person name="Labutti K."/>
            <person name="Salamov A."/>
            <person name="Andreopoulos B."/>
            <person name="Baker S.E."/>
            <person name="Barry K."/>
            <person name="Bills G."/>
            <person name="Bluhm B.H."/>
            <person name="Cannon C."/>
            <person name="Castanera R."/>
            <person name="Culley D.E."/>
            <person name="Daum C."/>
            <person name="Ezra D."/>
            <person name="Gonzalez J.B."/>
            <person name="Henrissat B."/>
            <person name="Kuo A."/>
            <person name="Liang C."/>
            <person name="Lipzen A."/>
            <person name="Lutzoni F."/>
            <person name="Magnuson J."/>
            <person name="Mondo S."/>
            <person name="Nolan M."/>
            <person name="Ohm R."/>
            <person name="Pangilinan J."/>
            <person name="Park H.-J."/>
            <person name="Ramirez L."/>
            <person name="Alfaro M."/>
            <person name="Sun H."/>
            <person name="Tritt A."/>
            <person name="Yoshinaga Y."/>
            <person name="Zwiers L.-H."/>
            <person name="Turgeon B.G."/>
            <person name="Goodwin S.B."/>
            <person name="Spatafora J.W."/>
            <person name="Crous P.W."/>
            <person name="Grigoriev I.V."/>
        </authorList>
    </citation>
    <scope>NUCLEOTIDE SEQUENCE</scope>
    <source>
        <strain evidence="2">CBS 394.84</strain>
    </source>
</reference>
<dbReference type="GeneID" id="63848033"/>
<evidence type="ECO:0000313" key="2">
    <source>
        <dbReference type="EMBL" id="KAF1849067.1"/>
    </source>
</evidence>
<proteinExistence type="predicted"/>
<keyword evidence="3" id="KW-1185">Reference proteome</keyword>
<protein>
    <recommendedName>
        <fullName evidence="4">BTB domain-containing protein</fullName>
    </recommendedName>
</protein>
<dbReference type="Gene3D" id="3.30.710.10">
    <property type="entry name" value="Potassium Channel Kv1.1, Chain A"/>
    <property type="match status" value="1"/>
</dbReference>
<feature type="compositionally biased region" description="Low complexity" evidence="1">
    <location>
        <begin position="31"/>
        <end position="40"/>
    </location>
</feature>
<comment type="caution">
    <text evidence="2">The sequence shown here is derived from an EMBL/GenBank/DDBJ whole genome shotgun (WGS) entry which is preliminary data.</text>
</comment>
<accession>A0A9P4LC70</accession>
<feature type="region of interest" description="Disordered" evidence="1">
    <location>
        <begin position="1"/>
        <end position="43"/>
    </location>
</feature>
<dbReference type="Proteomes" id="UP000800039">
    <property type="component" value="Unassembled WGS sequence"/>
</dbReference>
<dbReference type="OrthoDB" id="3794120at2759"/>
<evidence type="ECO:0000256" key="1">
    <source>
        <dbReference type="SAM" id="MobiDB-lite"/>
    </source>
</evidence>
<sequence length="421" mass="46981">MERTRHTTPLTTPSRASTIALDSSERGAQTSPSMSSSQSSDTERLLMQAEIDAHTHYKQAPVQEFKPLQMLMETPISIEYGDDLTSQLTMHEELLRCHSKSFDQLCGKAKALREQYAQADILMQSLAKFVFPEVTIKQFESAAMEGKVIPLILQIANSHPLQEYHNNIKKVIDVAVENQFTLKNSKVPQSTGGVSKKRDSKDTSCDMSLRGRIPLLNSRGVQTVAERLYAALHRMKRAEAGMAKEDPVRAVAQRRILLPGIQDTTVRLFVQWVYQGSLYYEDAEQLYALLNLATSLGADVLAEMCLSKLTTAATDSITTALTDGIPLQTLIAYGSGNKDNVLEVIFINVFKDENPPKRLLKLVIDTLAKSLDMALWAQIKDLIGHKMALDLIEAMVVRKQVKTEQFYQTSMKSESDVTTPE</sequence>